<evidence type="ECO:0000313" key="2">
    <source>
        <dbReference type="EMBL" id="URE02546.1"/>
    </source>
</evidence>
<dbReference type="GO" id="GO:0000932">
    <property type="term" value="C:P-body"/>
    <property type="evidence" value="ECO:0007669"/>
    <property type="project" value="TreeGrafter"/>
</dbReference>
<evidence type="ECO:0000259" key="1">
    <source>
        <dbReference type="Pfam" id="PF17849"/>
    </source>
</evidence>
<sequence length="98" mass="11131">MERELVAAQIDEWTEGSICPKALVIRMLGRAKEIKPQISAVLFEHAIRAADFSPESLSCLRDAPWKIPPEEYDVSIKIFYNASMMRKTLILGSKSKHQ</sequence>
<dbReference type="SUPFAM" id="SSF50249">
    <property type="entry name" value="Nucleic acid-binding proteins"/>
    <property type="match status" value="1"/>
</dbReference>
<accession>A0A9E7FUI3</accession>
<feature type="domain" description="CSD2" evidence="1">
    <location>
        <begin position="3"/>
        <end position="45"/>
    </location>
</feature>
<reference evidence="2" key="1">
    <citation type="submission" date="2022-05" db="EMBL/GenBank/DDBJ databases">
        <title>The Musa troglodytarum L. genome provides insights into the mechanism of non-climacteric behaviour and enrichment of carotenoids.</title>
        <authorList>
            <person name="Wang J."/>
        </authorList>
    </citation>
    <scope>NUCLEOTIDE SEQUENCE</scope>
    <source>
        <tissue evidence="2">Leaf</tissue>
    </source>
</reference>
<dbReference type="PANTHER" id="PTHR23355">
    <property type="entry name" value="RIBONUCLEASE"/>
    <property type="match status" value="1"/>
</dbReference>
<keyword evidence="3" id="KW-1185">Reference proteome</keyword>
<dbReference type="PANTHER" id="PTHR23355:SF9">
    <property type="entry name" value="DIS3-LIKE EXONUCLEASE 2"/>
    <property type="match status" value="1"/>
</dbReference>
<dbReference type="GO" id="GO:0006402">
    <property type="term" value="P:mRNA catabolic process"/>
    <property type="evidence" value="ECO:0007669"/>
    <property type="project" value="TreeGrafter"/>
</dbReference>
<dbReference type="InterPro" id="IPR012340">
    <property type="entry name" value="NA-bd_OB-fold"/>
</dbReference>
<dbReference type="GO" id="GO:0000175">
    <property type="term" value="F:3'-5'-RNA exonuclease activity"/>
    <property type="evidence" value="ECO:0007669"/>
    <property type="project" value="TreeGrafter"/>
</dbReference>
<protein>
    <submittedName>
        <fullName evidence="2">RNB</fullName>
    </submittedName>
</protein>
<dbReference type="OrthoDB" id="372421at2759"/>
<dbReference type="InterPro" id="IPR050180">
    <property type="entry name" value="RNR_Ribonuclease"/>
</dbReference>
<evidence type="ECO:0000313" key="3">
    <source>
        <dbReference type="Proteomes" id="UP001055439"/>
    </source>
</evidence>
<dbReference type="Pfam" id="PF17849">
    <property type="entry name" value="OB_Dis3"/>
    <property type="match status" value="1"/>
</dbReference>
<organism evidence="2 3">
    <name type="scientific">Musa troglodytarum</name>
    <name type="common">fe'i banana</name>
    <dbReference type="NCBI Taxonomy" id="320322"/>
    <lineage>
        <taxon>Eukaryota</taxon>
        <taxon>Viridiplantae</taxon>
        <taxon>Streptophyta</taxon>
        <taxon>Embryophyta</taxon>
        <taxon>Tracheophyta</taxon>
        <taxon>Spermatophyta</taxon>
        <taxon>Magnoliopsida</taxon>
        <taxon>Liliopsida</taxon>
        <taxon>Zingiberales</taxon>
        <taxon>Musaceae</taxon>
        <taxon>Musa</taxon>
    </lineage>
</organism>
<dbReference type="InterPro" id="IPR041505">
    <property type="entry name" value="Dis3_CSD2"/>
</dbReference>
<gene>
    <name evidence="2" type="ORF">MUK42_02673</name>
</gene>
<dbReference type="AlphaFoldDB" id="A0A9E7FUI3"/>
<name>A0A9E7FUI3_9LILI</name>
<dbReference type="EMBL" id="CP097507">
    <property type="protein sequence ID" value="URE02546.1"/>
    <property type="molecule type" value="Genomic_DNA"/>
</dbReference>
<proteinExistence type="predicted"/>
<dbReference type="Proteomes" id="UP001055439">
    <property type="component" value="Chromosome 5"/>
</dbReference>